<keyword evidence="2" id="KW-0687">Ribonucleoprotein</keyword>
<feature type="compositionally biased region" description="Polar residues" evidence="4">
    <location>
        <begin position="155"/>
        <end position="172"/>
    </location>
</feature>
<dbReference type="InterPro" id="IPR000307">
    <property type="entry name" value="Ribosomal_bS16"/>
</dbReference>
<dbReference type="GO" id="GO:0006412">
    <property type="term" value="P:translation"/>
    <property type="evidence" value="ECO:0007669"/>
    <property type="project" value="InterPro"/>
</dbReference>
<sequence>MLTLRLQRTGRKHAPSFRVIATPKGKGGPKGKPIEYLGWMNPLLKQFSLNKERILYWISQGAQVSATLHNLLIKAGVITGKKIAKHHFVSQTPAPEASTASATQSAVSKVETLSATTQEASVAQPVTHAPVPLSGTVRGSAPWSPENKGVAGVNQRGSTSEITVQATESAPTESILERKAE</sequence>
<protein>
    <recommendedName>
        <fullName evidence="3">30S ribosomal protein S16</fullName>
    </recommendedName>
</protein>
<dbReference type="GO" id="GO:0015935">
    <property type="term" value="C:small ribosomal subunit"/>
    <property type="evidence" value="ECO:0007669"/>
    <property type="project" value="TreeGrafter"/>
</dbReference>
<gene>
    <name evidence="5" type="primary">rpsP</name>
    <name evidence="5" type="ORF">COZ64_02645</name>
</gene>
<evidence type="ECO:0000256" key="2">
    <source>
        <dbReference type="ARBA" id="ARBA00023274"/>
    </source>
</evidence>
<dbReference type="Pfam" id="PF00886">
    <property type="entry name" value="Ribosomal_S16"/>
    <property type="match status" value="1"/>
</dbReference>
<accession>A0A2H9N3Z3</accession>
<dbReference type="EMBL" id="PFIJ01000046">
    <property type="protein sequence ID" value="PIX28587.1"/>
    <property type="molecule type" value="Genomic_DNA"/>
</dbReference>
<reference evidence="6" key="1">
    <citation type="submission" date="2017-09" db="EMBL/GenBank/DDBJ databases">
        <title>Depth-based differentiation of microbial function through sediment-hosted aquifers and enrichment of novel symbionts in the deep terrestrial subsurface.</title>
        <authorList>
            <person name="Probst A.J."/>
            <person name="Ladd B."/>
            <person name="Jarett J.K."/>
            <person name="Geller-Mcgrath D.E."/>
            <person name="Sieber C.M.K."/>
            <person name="Emerson J.B."/>
            <person name="Anantharaman K."/>
            <person name="Thomas B.C."/>
            <person name="Malmstrom R."/>
            <person name="Stieglmeier M."/>
            <person name="Klingl A."/>
            <person name="Woyke T."/>
            <person name="Ryan C.M."/>
            <person name="Banfield J.F."/>
        </authorList>
    </citation>
    <scope>NUCLEOTIDE SEQUENCE [LARGE SCALE GENOMIC DNA]</scope>
</reference>
<dbReference type="Proteomes" id="UP000236842">
    <property type="component" value="Unassembled WGS sequence"/>
</dbReference>
<evidence type="ECO:0000256" key="4">
    <source>
        <dbReference type="SAM" id="MobiDB-lite"/>
    </source>
</evidence>
<evidence type="ECO:0000256" key="3">
    <source>
        <dbReference type="ARBA" id="ARBA00035310"/>
    </source>
</evidence>
<dbReference type="AlphaFoldDB" id="A0A2H9N3Z3"/>
<dbReference type="GO" id="GO:0003735">
    <property type="term" value="F:structural constituent of ribosome"/>
    <property type="evidence" value="ECO:0007669"/>
    <property type="project" value="InterPro"/>
</dbReference>
<proteinExistence type="predicted"/>
<dbReference type="NCBIfam" id="TIGR00002">
    <property type="entry name" value="S16"/>
    <property type="match status" value="1"/>
</dbReference>
<dbReference type="GO" id="GO:0005737">
    <property type="term" value="C:cytoplasm"/>
    <property type="evidence" value="ECO:0007669"/>
    <property type="project" value="UniProtKB-ARBA"/>
</dbReference>
<organism evidence="5 6">
    <name type="scientific">Candidatus Brennerbacteria bacterium CG_4_8_14_3_um_filter_43_14</name>
    <dbReference type="NCBI Taxonomy" id="1974521"/>
    <lineage>
        <taxon>Bacteria</taxon>
        <taxon>Candidatus Brenneribacteriota</taxon>
    </lineage>
</organism>
<dbReference type="Gene3D" id="3.30.1320.10">
    <property type="match status" value="1"/>
</dbReference>
<dbReference type="InterPro" id="IPR023803">
    <property type="entry name" value="Ribosomal_bS16_dom_sf"/>
</dbReference>
<keyword evidence="1 5" id="KW-0689">Ribosomal protein</keyword>
<evidence type="ECO:0000256" key="1">
    <source>
        <dbReference type="ARBA" id="ARBA00022980"/>
    </source>
</evidence>
<comment type="caution">
    <text evidence="5">The sequence shown here is derived from an EMBL/GenBank/DDBJ whole genome shotgun (WGS) entry which is preliminary data.</text>
</comment>
<name>A0A2H9N3Z3_9BACT</name>
<dbReference type="PANTHER" id="PTHR12919:SF20">
    <property type="entry name" value="SMALL RIBOSOMAL SUBUNIT PROTEIN BS16M"/>
    <property type="match status" value="1"/>
</dbReference>
<feature type="region of interest" description="Disordered" evidence="4">
    <location>
        <begin position="117"/>
        <end position="181"/>
    </location>
</feature>
<dbReference type="SUPFAM" id="SSF54565">
    <property type="entry name" value="Ribosomal protein S16"/>
    <property type="match status" value="1"/>
</dbReference>
<dbReference type="PANTHER" id="PTHR12919">
    <property type="entry name" value="30S RIBOSOMAL PROTEIN S16"/>
    <property type="match status" value="1"/>
</dbReference>
<evidence type="ECO:0000313" key="6">
    <source>
        <dbReference type="Proteomes" id="UP000236842"/>
    </source>
</evidence>
<evidence type="ECO:0000313" key="5">
    <source>
        <dbReference type="EMBL" id="PIX28587.1"/>
    </source>
</evidence>